<sequence>MVSPALRRQRGATLIEVLVTLLVLAFGLFGLVGLQARLQASEMESYQRSQALILLNDMANRIAINRRVAASYATSAPLGGTDACPTGTGTRQQIDAKEWCNALQGAAEFSGNDKLGTVIGGRGCVEDMGNNEYLVTVAWQGLGPISAPPAGVACGKDLYDTGTKCINDLCRRTVTTLVRIGSLS</sequence>
<organism evidence="3 5">
    <name type="scientific">Variovorax boronicumulans</name>
    <dbReference type="NCBI Taxonomy" id="436515"/>
    <lineage>
        <taxon>Bacteria</taxon>
        <taxon>Pseudomonadati</taxon>
        <taxon>Pseudomonadota</taxon>
        <taxon>Betaproteobacteria</taxon>
        <taxon>Burkholderiales</taxon>
        <taxon>Comamonadaceae</taxon>
        <taxon>Variovorax</taxon>
    </lineage>
</organism>
<evidence type="ECO:0000313" key="5">
    <source>
        <dbReference type="Proteomes" id="UP000217154"/>
    </source>
</evidence>
<dbReference type="Proteomes" id="UP001244295">
    <property type="component" value="Unassembled WGS sequence"/>
</dbReference>
<evidence type="ECO:0000313" key="3">
    <source>
        <dbReference type="EMBL" id="ATA53281.1"/>
    </source>
</evidence>
<feature type="transmembrane region" description="Helical" evidence="1">
    <location>
        <begin position="12"/>
        <end position="34"/>
    </location>
</feature>
<dbReference type="EMBL" id="JAUSRR010000005">
    <property type="protein sequence ID" value="MDP9924339.1"/>
    <property type="molecule type" value="Genomic_DNA"/>
</dbReference>
<evidence type="ECO:0000256" key="1">
    <source>
        <dbReference type="SAM" id="Phobius"/>
    </source>
</evidence>
<dbReference type="KEGG" id="vbo:CKY39_08710"/>
<dbReference type="STRING" id="436515.GCA_001752345_04581"/>
<feature type="domain" description="Type IV pilin Tt1218-like" evidence="2">
    <location>
        <begin position="34"/>
        <end position="76"/>
    </location>
</feature>
<dbReference type="InterPro" id="IPR013362">
    <property type="entry name" value="Pilus_4_PilV"/>
</dbReference>
<gene>
    <name evidence="3" type="primary">pilV</name>
    <name evidence="3" type="ORF">CKY39_08710</name>
    <name evidence="4" type="ORF">J2W25_003371</name>
</gene>
<dbReference type="OrthoDB" id="8929815at2"/>
<dbReference type="RefSeq" id="WP_070061625.1">
    <property type="nucleotide sequence ID" value="NZ_CP023284.1"/>
</dbReference>
<reference evidence="3 5" key="1">
    <citation type="submission" date="2017-09" db="EMBL/GenBank/DDBJ databases">
        <title>The diverse metabolic capabilities of V. boronicumulans make it an excellent choice for continued studies on novel biodegradation.</title>
        <authorList>
            <person name="Sun S."/>
        </authorList>
    </citation>
    <scope>NUCLEOTIDE SEQUENCE [LARGE SCALE GENOMIC DNA]</scope>
    <source>
        <strain evidence="3 5">J1</strain>
    </source>
</reference>
<accession>A0A1E7U1F4</accession>
<keyword evidence="1" id="KW-1133">Transmembrane helix</keyword>
<dbReference type="AlphaFoldDB" id="A0A1E7U1F4"/>
<keyword evidence="1" id="KW-0812">Transmembrane</keyword>
<dbReference type="InterPro" id="IPR012902">
    <property type="entry name" value="N_methyl_site"/>
</dbReference>
<dbReference type="InterPro" id="IPR054402">
    <property type="entry name" value="Tt1218-like_dom"/>
</dbReference>
<dbReference type="Pfam" id="PF07963">
    <property type="entry name" value="N_methyl"/>
    <property type="match status" value="1"/>
</dbReference>
<reference evidence="4" key="2">
    <citation type="submission" date="2023-07" db="EMBL/GenBank/DDBJ databases">
        <title>Sorghum-associated microbial communities from plants grown in Nebraska, USA.</title>
        <authorList>
            <person name="Schachtman D."/>
        </authorList>
    </citation>
    <scope>NUCLEOTIDE SEQUENCE</scope>
    <source>
        <strain evidence="4">DS2795</strain>
    </source>
</reference>
<dbReference type="EMBL" id="CP023284">
    <property type="protein sequence ID" value="ATA53281.1"/>
    <property type="molecule type" value="Genomic_DNA"/>
</dbReference>
<name>A0A1E7U1F4_9BURK</name>
<dbReference type="Proteomes" id="UP000217154">
    <property type="component" value="Chromosome"/>
</dbReference>
<proteinExistence type="predicted"/>
<keyword evidence="1" id="KW-0472">Membrane</keyword>
<protein>
    <submittedName>
        <fullName evidence="4">Type IV pilus assembly protein PilV</fullName>
    </submittedName>
    <submittedName>
        <fullName evidence="3">Type IV pilus modification protein PilV</fullName>
    </submittedName>
</protein>
<evidence type="ECO:0000313" key="4">
    <source>
        <dbReference type="EMBL" id="MDP9924339.1"/>
    </source>
</evidence>
<evidence type="ECO:0000259" key="2">
    <source>
        <dbReference type="Pfam" id="PF22150"/>
    </source>
</evidence>
<dbReference type="Pfam" id="PF22150">
    <property type="entry name" value="Tt1218-like"/>
    <property type="match status" value="1"/>
</dbReference>
<dbReference type="NCBIfam" id="TIGR02523">
    <property type="entry name" value="type_IV_pilV"/>
    <property type="match status" value="1"/>
</dbReference>